<evidence type="ECO:0000256" key="6">
    <source>
        <dbReference type="ARBA" id="ARBA00022679"/>
    </source>
</evidence>
<evidence type="ECO:0000256" key="8">
    <source>
        <dbReference type="ARBA" id="ARBA00022827"/>
    </source>
</evidence>
<dbReference type="PANTHER" id="PTHR30040:SF2">
    <property type="entry name" value="FAD:PROTEIN FMN TRANSFERASE"/>
    <property type="match status" value="1"/>
</dbReference>
<evidence type="ECO:0000256" key="9">
    <source>
        <dbReference type="ARBA" id="ARBA00022842"/>
    </source>
</evidence>
<dbReference type="InterPro" id="IPR024932">
    <property type="entry name" value="ApbE"/>
</dbReference>
<evidence type="ECO:0000256" key="12">
    <source>
        <dbReference type="PIRNR" id="PIRNR006268"/>
    </source>
</evidence>
<dbReference type="PANTHER" id="PTHR30040">
    <property type="entry name" value="THIAMINE BIOSYNTHESIS LIPOPROTEIN APBE"/>
    <property type="match status" value="1"/>
</dbReference>
<dbReference type="InterPro" id="IPR003374">
    <property type="entry name" value="ApbE-like_sf"/>
</dbReference>
<comment type="catalytic activity">
    <reaction evidence="11 12">
        <text>L-threonyl-[protein] + FAD = FMN-L-threonyl-[protein] + AMP + H(+)</text>
        <dbReference type="Rhea" id="RHEA:36847"/>
        <dbReference type="Rhea" id="RHEA-COMP:11060"/>
        <dbReference type="Rhea" id="RHEA-COMP:11061"/>
        <dbReference type="ChEBI" id="CHEBI:15378"/>
        <dbReference type="ChEBI" id="CHEBI:30013"/>
        <dbReference type="ChEBI" id="CHEBI:57692"/>
        <dbReference type="ChEBI" id="CHEBI:74257"/>
        <dbReference type="ChEBI" id="CHEBI:456215"/>
        <dbReference type="EC" id="2.7.1.180"/>
    </reaction>
</comment>
<dbReference type="SUPFAM" id="SSF143631">
    <property type="entry name" value="ApbE-like"/>
    <property type="match status" value="1"/>
</dbReference>
<dbReference type="EMBL" id="JBHRSX010000008">
    <property type="protein sequence ID" value="MFC3200749.1"/>
    <property type="molecule type" value="Genomic_DNA"/>
</dbReference>
<sequence length="311" mass="33863">MAAKQANPAGAAPTADPAVTIQAQDGFLLGTFDAMASPCEILIETDNKQLARQLTQLACNEAKRIEYKYSRYRADSVISAINSSHGEPRAIDDETWRLLSFANTCYQLSEGMFDITSGVLGKAWHFDGSDRLPAQSDINALLTLIGWQRVELTAEYVTLPAGMQLDVGGIGKEYAVDRVAALLSEQAPEVSVVVNFGGDIQVTRRRINDQSWYIGIENPLKAKQGETLVKIFQGGLATSGDARRYLLHEGKRYSHILNPKTGFPVEEPPRSVTVAADSCTQAGLLATLAMLQGKGAEDFLASQGLTHWVYR</sequence>
<evidence type="ECO:0000256" key="3">
    <source>
        <dbReference type="ARBA" id="ARBA00011955"/>
    </source>
</evidence>
<evidence type="ECO:0000256" key="11">
    <source>
        <dbReference type="ARBA" id="ARBA00048540"/>
    </source>
</evidence>
<name>A0ABV7JRN2_9ALTE</name>
<dbReference type="EC" id="2.7.1.180" evidence="3 12"/>
<comment type="caution">
    <text evidence="13">The sequence shown here is derived from an EMBL/GenBank/DDBJ whole genome shotgun (WGS) entry which is preliminary data.</text>
</comment>
<evidence type="ECO:0000256" key="7">
    <source>
        <dbReference type="ARBA" id="ARBA00022723"/>
    </source>
</evidence>
<keyword evidence="9 12" id="KW-0460">Magnesium</keyword>
<evidence type="ECO:0000313" key="13">
    <source>
        <dbReference type="EMBL" id="MFC3200749.1"/>
    </source>
</evidence>
<comment type="cofactor">
    <cofactor evidence="1">
        <name>Mg(2+)</name>
        <dbReference type="ChEBI" id="CHEBI:18420"/>
    </cofactor>
</comment>
<accession>A0ABV7JRN2</accession>
<organism evidence="13 14">
    <name type="scientific">Alteromonas oceani</name>
    <dbReference type="NCBI Taxonomy" id="2071609"/>
    <lineage>
        <taxon>Bacteria</taxon>
        <taxon>Pseudomonadati</taxon>
        <taxon>Pseudomonadota</taxon>
        <taxon>Gammaproteobacteria</taxon>
        <taxon>Alteromonadales</taxon>
        <taxon>Alteromonadaceae</taxon>
        <taxon>Alteromonas/Salinimonas group</taxon>
        <taxon>Alteromonas</taxon>
    </lineage>
</organism>
<keyword evidence="7 12" id="KW-0479">Metal-binding</keyword>
<evidence type="ECO:0000256" key="2">
    <source>
        <dbReference type="ARBA" id="ARBA00008282"/>
    </source>
</evidence>
<dbReference type="Pfam" id="PF02424">
    <property type="entry name" value="ApbE"/>
    <property type="match status" value="1"/>
</dbReference>
<dbReference type="PIRSF" id="PIRSF006268">
    <property type="entry name" value="ApbE"/>
    <property type="match status" value="1"/>
</dbReference>
<protein>
    <recommendedName>
        <fullName evidence="4 12">FAD:protein FMN transferase</fullName>
        <ecNumber evidence="3 12">2.7.1.180</ecNumber>
    </recommendedName>
    <alternativeName>
        <fullName evidence="10 12">Flavin transferase</fullName>
    </alternativeName>
</protein>
<gene>
    <name evidence="13" type="ORF">ACFOEW_02810</name>
</gene>
<keyword evidence="8 12" id="KW-0274">FAD</keyword>
<keyword evidence="5 12" id="KW-0285">Flavoprotein</keyword>
<keyword evidence="14" id="KW-1185">Reference proteome</keyword>
<proteinExistence type="inferred from homology"/>
<dbReference type="GO" id="GO:0016740">
    <property type="term" value="F:transferase activity"/>
    <property type="evidence" value="ECO:0007669"/>
    <property type="project" value="UniProtKB-KW"/>
</dbReference>
<evidence type="ECO:0000256" key="1">
    <source>
        <dbReference type="ARBA" id="ARBA00001946"/>
    </source>
</evidence>
<evidence type="ECO:0000313" key="14">
    <source>
        <dbReference type="Proteomes" id="UP001595477"/>
    </source>
</evidence>
<comment type="similarity">
    <text evidence="2 12">Belongs to the ApbE family.</text>
</comment>
<dbReference type="RefSeq" id="WP_338134018.1">
    <property type="nucleotide sequence ID" value="NZ_JBHRSX010000008.1"/>
</dbReference>
<keyword evidence="6 12" id="KW-0808">Transferase</keyword>
<dbReference type="Proteomes" id="UP001595477">
    <property type="component" value="Unassembled WGS sequence"/>
</dbReference>
<evidence type="ECO:0000256" key="10">
    <source>
        <dbReference type="ARBA" id="ARBA00031306"/>
    </source>
</evidence>
<reference evidence="14" key="1">
    <citation type="journal article" date="2019" name="Int. J. Syst. Evol. Microbiol.">
        <title>The Global Catalogue of Microorganisms (GCM) 10K type strain sequencing project: providing services to taxonomists for standard genome sequencing and annotation.</title>
        <authorList>
            <consortium name="The Broad Institute Genomics Platform"/>
            <consortium name="The Broad Institute Genome Sequencing Center for Infectious Disease"/>
            <person name="Wu L."/>
            <person name="Ma J."/>
        </authorList>
    </citation>
    <scope>NUCLEOTIDE SEQUENCE [LARGE SCALE GENOMIC DNA]</scope>
    <source>
        <strain evidence="14">KCTC 52449</strain>
    </source>
</reference>
<evidence type="ECO:0000256" key="4">
    <source>
        <dbReference type="ARBA" id="ARBA00016337"/>
    </source>
</evidence>
<dbReference type="Gene3D" id="3.10.520.10">
    <property type="entry name" value="ApbE-like domains"/>
    <property type="match status" value="1"/>
</dbReference>
<evidence type="ECO:0000256" key="5">
    <source>
        <dbReference type="ARBA" id="ARBA00022630"/>
    </source>
</evidence>